<dbReference type="Proteomes" id="UP000273154">
    <property type="component" value="Chromosome"/>
</dbReference>
<feature type="compositionally biased region" description="Pro residues" evidence="1">
    <location>
        <begin position="16"/>
        <end position="30"/>
    </location>
</feature>
<organism evidence="3 4">
    <name type="scientific">Parolsenella catena</name>
    <dbReference type="NCBI Taxonomy" id="2003188"/>
    <lineage>
        <taxon>Bacteria</taxon>
        <taxon>Bacillati</taxon>
        <taxon>Actinomycetota</taxon>
        <taxon>Coriobacteriia</taxon>
        <taxon>Coriobacteriales</taxon>
        <taxon>Atopobiaceae</taxon>
        <taxon>Parolsenella</taxon>
    </lineage>
</organism>
<evidence type="ECO:0000313" key="3">
    <source>
        <dbReference type="EMBL" id="BBH49752.1"/>
    </source>
</evidence>
<feature type="transmembrane region" description="Helical" evidence="2">
    <location>
        <begin position="72"/>
        <end position="92"/>
    </location>
</feature>
<feature type="compositionally biased region" description="Low complexity" evidence="1">
    <location>
        <begin position="31"/>
        <end position="40"/>
    </location>
</feature>
<name>A0A3G9K533_9ACTN</name>
<feature type="region of interest" description="Disordered" evidence="1">
    <location>
        <begin position="1"/>
        <end position="51"/>
    </location>
</feature>
<proteinExistence type="predicted"/>
<protein>
    <recommendedName>
        <fullName evidence="5">DUF2273 domain-containing protein</fullName>
    </recommendedName>
</protein>
<gene>
    <name evidence="3" type="ORF">Pcatena_03390</name>
</gene>
<keyword evidence="4" id="KW-1185">Reference proteome</keyword>
<dbReference type="KEGG" id="pcat:Pcatena_03390"/>
<dbReference type="Pfam" id="PF10031">
    <property type="entry name" value="DUF2273"/>
    <property type="match status" value="1"/>
</dbReference>
<evidence type="ECO:0000256" key="1">
    <source>
        <dbReference type="SAM" id="MobiDB-lite"/>
    </source>
</evidence>
<dbReference type="EMBL" id="AP019367">
    <property type="protein sequence ID" value="BBH49752.1"/>
    <property type="molecule type" value="Genomic_DNA"/>
</dbReference>
<reference evidence="4" key="1">
    <citation type="submission" date="2018-11" db="EMBL/GenBank/DDBJ databases">
        <title>Comparative genomics of Parolsenella catena and Libanicoccus massiliensis: Reclassification of Libanicoccus massiliensis as Parolsenella massiliensis comb. nov.</title>
        <authorList>
            <person name="Sakamoto M."/>
            <person name="Ikeyama N."/>
            <person name="Murakami T."/>
            <person name="Mori H."/>
            <person name="Yuki M."/>
            <person name="Ohkuma M."/>
        </authorList>
    </citation>
    <scope>NUCLEOTIDE SEQUENCE [LARGE SCALE GENOMIC DNA]</scope>
    <source>
        <strain evidence="4">JCM 31932</strain>
    </source>
</reference>
<dbReference type="AlphaFoldDB" id="A0A3G9K533"/>
<evidence type="ECO:0008006" key="5">
    <source>
        <dbReference type="Google" id="ProtNLM"/>
    </source>
</evidence>
<evidence type="ECO:0000256" key="2">
    <source>
        <dbReference type="SAM" id="Phobius"/>
    </source>
</evidence>
<sequence length="128" mass="13616">MIPMANEKVQARIEPAPRPAAAPEPEPAPRPDAQAVAAAPSEVTVREEAPQPGAWTRLSTWFATTFPHSRNAVLGGICGLVVALLLFSVGLLKTLVIALLVTIGVACGQYADGDPKLVNLVRELMKRR</sequence>
<evidence type="ECO:0000313" key="4">
    <source>
        <dbReference type="Proteomes" id="UP000273154"/>
    </source>
</evidence>
<keyword evidence="2" id="KW-1133">Transmembrane helix</keyword>
<accession>A0A3G9K533</accession>
<dbReference type="InterPro" id="IPR018730">
    <property type="entry name" value="DUF2273"/>
</dbReference>
<keyword evidence="2" id="KW-0472">Membrane</keyword>
<keyword evidence="2" id="KW-0812">Transmembrane</keyword>